<gene>
    <name evidence="3" type="ORF">BCR41DRAFT_401793</name>
</gene>
<dbReference type="Gene3D" id="1.10.150.20">
    <property type="entry name" value="5' to 3' exonuclease, C-terminal subdomain"/>
    <property type="match status" value="1"/>
</dbReference>
<dbReference type="PANTHER" id="PTHR11081">
    <property type="entry name" value="FLAP ENDONUCLEASE FAMILY MEMBER"/>
    <property type="match status" value="1"/>
</dbReference>
<dbReference type="GeneID" id="33571094"/>
<evidence type="ECO:0000313" key="4">
    <source>
        <dbReference type="Proteomes" id="UP000193648"/>
    </source>
</evidence>
<keyword evidence="1" id="KW-0479">Metal-binding</keyword>
<dbReference type="Proteomes" id="UP000193648">
    <property type="component" value="Unassembled WGS sequence"/>
</dbReference>
<evidence type="ECO:0000256" key="2">
    <source>
        <dbReference type="ARBA" id="ARBA00022842"/>
    </source>
</evidence>
<dbReference type="GO" id="GO:0046872">
    <property type="term" value="F:metal ion binding"/>
    <property type="evidence" value="ECO:0007669"/>
    <property type="project" value="UniProtKB-KW"/>
</dbReference>
<organism evidence="3 4">
    <name type="scientific">Lobosporangium transversale</name>
    <dbReference type="NCBI Taxonomy" id="64571"/>
    <lineage>
        <taxon>Eukaryota</taxon>
        <taxon>Fungi</taxon>
        <taxon>Fungi incertae sedis</taxon>
        <taxon>Mucoromycota</taxon>
        <taxon>Mortierellomycotina</taxon>
        <taxon>Mortierellomycetes</taxon>
        <taxon>Mortierellales</taxon>
        <taxon>Mortierellaceae</taxon>
        <taxon>Lobosporangium</taxon>
    </lineage>
</organism>
<accession>A0A1Y2G9H2</accession>
<evidence type="ECO:0008006" key="5">
    <source>
        <dbReference type="Google" id="ProtNLM"/>
    </source>
</evidence>
<name>A0A1Y2G9H2_9FUNG</name>
<reference evidence="3 4" key="1">
    <citation type="submission" date="2016-07" db="EMBL/GenBank/DDBJ databases">
        <title>Pervasive Adenine N6-methylation of Active Genes in Fungi.</title>
        <authorList>
            <consortium name="DOE Joint Genome Institute"/>
            <person name="Mondo S.J."/>
            <person name="Dannebaum R.O."/>
            <person name="Kuo R.C."/>
            <person name="Labutti K."/>
            <person name="Haridas S."/>
            <person name="Kuo A."/>
            <person name="Salamov A."/>
            <person name="Ahrendt S.R."/>
            <person name="Lipzen A."/>
            <person name="Sullivan W."/>
            <person name="Andreopoulos W.B."/>
            <person name="Clum A."/>
            <person name="Lindquist E."/>
            <person name="Daum C."/>
            <person name="Ramamoorthy G.K."/>
            <person name="Gryganskyi A."/>
            <person name="Culley D."/>
            <person name="Magnuson J.K."/>
            <person name="James T.Y."/>
            <person name="O'Malley M.A."/>
            <person name="Stajich J.E."/>
            <person name="Spatafora J.W."/>
            <person name="Visel A."/>
            <person name="Grigoriev I.V."/>
        </authorList>
    </citation>
    <scope>NUCLEOTIDE SEQUENCE [LARGE SCALE GENOMIC DNA]</scope>
    <source>
        <strain evidence="3 4">NRRL 3116</strain>
    </source>
</reference>
<keyword evidence="2" id="KW-0460">Magnesium</keyword>
<dbReference type="InParanoid" id="A0A1Y2G9H2"/>
<protein>
    <recommendedName>
        <fullName evidence="5">XPG-I domain-containing protein</fullName>
    </recommendedName>
</protein>
<comment type="caution">
    <text evidence="3">The sequence shown here is derived from an EMBL/GenBank/DDBJ whole genome shotgun (WGS) entry which is preliminary data.</text>
</comment>
<sequence length="172" mass="19574">MRSPGQKTLIMFKPSWTPYKSWLCMRSKNWEAQECAYEADVANASVCSTSDIVMSVDNDILAYGNITTARRPVSRHKSFIYHVPTMLSQLNISKGQLAALCIVSKNDYNCNIARMGLKTNFKVIKSLQAEDPKESVKHHLNHPDVTSKNETYERFTTAIKVFINRRQRSQAA</sequence>
<dbReference type="EMBL" id="MCFF01000068">
    <property type="protein sequence ID" value="ORY99520.1"/>
    <property type="molecule type" value="Genomic_DNA"/>
</dbReference>
<proteinExistence type="predicted"/>
<dbReference type="RefSeq" id="XP_021875846.1">
    <property type="nucleotide sequence ID" value="XM_022029251.1"/>
</dbReference>
<dbReference type="InterPro" id="IPR006084">
    <property type="entry name" value="XPG/Rad2"/>
</dbReference>
<evidence type="ECO:0000313" key="3">
    <source>
        <dbReference type="EMBL" id="ORY99520.1"/>
    </source>
</evidence>
<dbReference type="OrthoDB" id="2423903at2759"/>
<dbReference type="GO" id="GO:0017108">
    <property type="term" value="F:5'-flap endonuclease activity"/>
    <property type="evidence" value="ECO:0007669"/>
    <property type="project" value="TreeGrafter"/>
</dbReference>
<keyword evidence="4" id="KW-1185">Reference proteome</keyword>
<dbReference type="AlphaFoldDB" id="A0A1Y2G9H2"/>
<dbReference type="PANTHER" id="PTHR11081:SF9">
    <property type="entry name" value="FLAP ENDONUCLEASE 1"/>
    <property type="match status" value="1"/>
</dbReference>
<evidence type="ECO:0000256" key="1">
    <source>
        <dbReference type="ARBA" id="ARBA00022723"/>
    </source>
</evidence>